<dbReference type="Pfam" id="PF07693">
    <property type="entry name" value="KAP_NTPase"/>
    <property type="match status" value="1"/>
</dbReference>
<evidence type="ECO:0000259" key="1">
    <source>
        <dbReference type="Pfam" id="PF07693"/>
    </source>
</evidence>
<dbReference type="RefSeq" id="WP_089085019.1">
    <property type="nucleotide sequence ID" value="NZ_AP018823.1"/>
</dbReference>
<keyword evidence="3" id="KW-1185">Reference proteome</keyword>
<reference evidence="3" key="1">
    <citation type="journal article" date="2017" name="Biotechnol. Biofuels">
        <title>Evaluation of environmental bacterial communities as a factor affecting the growth of duckweed Lemna minor.</title>
        <authorList>
            <person name="Ishizawa H."/>
            <person name="Kuroda M."/>
            <person name="Morikawa M."/>
            <person name="Ike M."/>
        </authorList>
    </citation>
    <scope>NUCLEOTIDE SEQUENCE [LARGE SCALE GENOMIC DNA]</scope>
    <source>
        <strain evidence="3">H3</strain>
    </source>
</reference>
<reference evidence="2 3" key="2">
    <citation type="journal article" date="2017" name="Genome Announc.">
        <title>Draft genome sequence of Aquitalea magnusonii strain H3, a plant growth-promoting bacterium of duckweed Lemna minor.</title>
        <authorList>
            <person name="Ishizawa H."/>
            <person name="Kuroda M."/>
            <person name="Ike M."/>
        </authorList>
    </citation>
    <scope>NUCLEOTIDE SEQUENCE [LARGE SCALE GENOMIC DNA]</scope>
    <source>
        <strain evidence="2 3">H3</strain>
    </source>
</reference>
<dbReference type="KEGG" id="amah:DLM_0411"/>
<organism evidence="2 3">
    <name type="scientific">Aquitalea magnusonii</name>
    <dbReference type="NCBI Taxonomy" id="332411"/>
    <lineage>
        <taxon>Bacteria</taxon>
        <taxon>Pseudomonadati</taxon>
        <taxon>Pseudomonadota</taxon>
        <taxon>Betaproteobacteria</taxon>
        <taxon>Neisseriales</taxon>
        <taxon>Chromobacteriaceae</taxon>
        <taxon>Aquitalea</taxon>
    </lineage>
</organism>
<dbReference type="NCBIfam" id="NF041743">
    <property type="entry name" value="RdrA"/>
    <property type="match status" value="1"/>
</dbReference>
<protein>
    <recommendedName>
        <fullName evidence="1">KAP NTPase domain-containing protein</fullName>
    </recommendedName>
</protein>
<sequence length="898" mass="101962">MSTPTARYIPLDAPESANLTDVKTLLPLAVYQDLARLINEALQRTSALNFTSKVNEVRSHNAVSIDGERGTGKTSVLVNLKRYLENEHKEALKQIHILEPVDPTLLEDHESLFLHVIVAAVLSDERVKQSQSFNPDAGKRLNQALEKLAHALESVERQKEERGMDKLRALFGNKHLADCVQDFFKAALVLLEKKLLVLPIDDVDTSLNRAFENLEIVRRYLTTPYVLPIVSGDRELYREVTWRDFHGRLTKDSNYRTHEAYEIALDLANEYQRKVLPPPRRLNMPPVHEYLQDQNITLGKVDNGIISLPNFHAWLSIFLAGPVNGREGSDLAVPIPSVRALTQLVNRCSALIPELPLSVRKAESPLQVRRVWQMPKLRPEVIEAFHLRHQELGKEMKREYGPAYRVLANELAGQQVPVSSVLGKDEIKRWEKTLIDYFRYEPQAGAVYLVLQAYQHWQSLAGSNERQASIFDTPLFQPLRHDAANLAQFDKEADLADWKDRLKGKLPESWLSRLDARKTLLPYPVAEVGVNSSMKWKYWEDCTRIQASESVQHKATFLISLLSHNNYYTEAKQSMMLNVGRIFELLIASLVGPLHFPTLQGIVQEAPFYSTSALAPTKTLELENKPSKVLVIGEGDDDVENRPDYVFDMLNTQLVEFQREISKWREVHELDNVRFSPWLIYKVFNKVYSQVASSKSLSTGMTNIGTALEMVGMVFYATWSAFGSFEKGGLFGLPDVVATVNLNSPRNFEQNDHFRVNILPFSLTTSQIEQEHQAYQDKKAFGESSRTASYYLANHPLRIWLDEIPVAQLVNKKGVASASVTVKDSIKKDRKTAKQWLCEQFGIAATVTLTQKRLVEELGAIAVEQRDQLIKAMANLYPKANQLDLLKKAYNTLANIQS</sequence>
<proteinExistence type="predicted"/>
<reference evidence="3" key="3">
    <citation type="journal article" date="2017" name="Plant Physiol. Biochem.">
        <title>Differential oxidative and antioxidative response of duckweed Lemna minor toward plant growth promoting/inhibiting bacteria.</title>
        <authorList>
            <person name="Ishizawa H."/>
            <person name="Kuroda M."/>
            <person name="Morikawa M."/>
            <person name="Ike M."/>
        </authorList>
    </citation>
    <scope>NUCLEOTIDE SEQUENCE [LARGE SCALE GENOMIC DNA]</scope>
    <source>
        <strain evidence="3">H3</strain>
    </source>
</reference>
<evidence type="ECO:0000313" key="3">
    <source>
        <dbReference type="Proteomes" id="UP000198290"/>
    </source>
</evidence>
<dbReference type="OrthoDB" id="8434746at2"/>
<dbReference type="InterPro" id="IPR011646">
    <property type="entry name" value="KAP_P-loop"/>
</dbReference>
<accession>A0A3G9GB93</accession>
<gene>
    <name evidence="2" type="ORF">DLM_0411</name>
</gene>
<feature type="domain" description="KAP NTPase" evidence="1">
    <location>
        <begin position="50"/>
        <end position="233"/>
    </location>
</feature>
<name>A0A3G9GB93_9NEIS</name>
<dbReference type="AlphaFoldDB" id="A0A3G9GB93"/>
<dbReference type="Proteomes" id="UP000198290">
    <property type="component" value="Chromosome"/>
</dbReference>
<evidence type="ECO:0000313" key="2">
    <source>
        <dbReference type="EMBL" id="BBF84083.1"/>
    </source>
</evidence>
<dbReference type="EMBL" id="AP018823">
    <property type="protein sequence ID" value="BBF84083.1"/>
    <property type="molecule type" value="Genomic_DNA"/>
</dbReference>